<reference evidence="2" key="1">
    <citation type="submission" date="2012-06" db="EMBL/GenBank/DDBJ databases">
        <title>Complete sequence of chromosome of Desulfomonile tiedjei DSM 6799.</title>
        <authorList>
            <person name="Lucas S."/>
            <person name="Copeland A."/>
            <person name="Lapidus A."/>
            <person name="Glavina del Rio T."/>
            <person name="Dalin E."/>
            <person name="Tice H."/>
            <person name="Bruce D."/>
            <person name="Goodwin L."/>
            <person name="Pitluck S."/>
            <person name="Peters L."/>
            <person name="Ovchinnikova G."/>
            <person name="Zeytun A."/>
            <person name="Lu M."/>
            <person name="Kyrpides N."/>
            <person name="Mavromatis K."/>
            <person name="Ivanova N."/>
            <person name="Brettin T."/>
            <person name="Detter J.C."/>
            <person name="Han C."/>
            <person name="Larimer F."/>
            <person name="Land M."/>
            <person name="Hauser L."/>
            <person name="Markowitz V."/>
            <person name="Cheng J.-F."/>
            <person name="Hugenholtz P."/>
            <person name="Woyke T."/>
            <person name="Wu D."/>
            <person name="Spring S."/>
            <person name="Schroeder M."/>
            <person name="Brambilla E."/>
            <person name="Klenk H.-P."/>
            <person name="Eisen J.A."/>
        </authorList>
    </citation>
    <scope>NUCLEOTIDE SEQUENCE [LARGE SCALE GENOMIC DNA]</scope>
    <source>
        <strain evidence="2">ATCC 49306 / DSM 6799 / DCB-1</strain>
    </source>
</reference>
<name>I4C977_DESTA</name>
<evidence type="ECO:0000313" key="2">
    <source>
        <dbReference type="Proteomes" id="UP000006055"/>
    </source>
</evidence>
<evidence type="ECO:0000313" key="1">
    <source>
        <dbReference type="EMBL" id="AFM26118.1"/>
    </source>
</evidence>
<accession>I4C977</accession>
<dbReference type="EMBL" id="CP003360">
    <property type="protein sequence ID" value="AFM26118.1"/>
    <property type="molecule type" value="Genomic_DNA"/>
</dbReference>
<organism evidence="1 2">
    <name type="scientific">Desulfomonile tiedjei (strain ATCC 49306 / DSM 6799 / DCB-1)</name>
    <dbReference type="NCBI Taxonomy" id="706587"/>
    <lineage>
        <taxon>Bacteria</taxon>
        <taxon>Pseudomonadati</taxon>
        <taxon>Thermodesulfobacteriota</taxon>
        <taxon>Desulfomonilia</taxon>
        <taxon>Desulfomonilales</taxon>
        <taxon>Desulfomonilaceae</taxon>
        <taxon>Desulfomonile</taxon>
    </lineage>
</organism>
<dbReference type="STRING" id="706587.Desti_3467"/>
<dbReference type="AlphaFoldDB" id="I4C977"/>
<dbReference type="Proteomes" id="UP000006055">
    <property type="component" value="Chromosome"/>
</dbReference>
<dbReference type="KEGG" id="dti:Desti_3467"/>
<dbReference type="HOGENOM" id="CLU_220585_0_0_7"/>
<keyword evidence="2" id="KW-1185">Reference proteome</keyword>
<protein>
    <submittedName>
        <fullName evidence="1">Uncharacterized protein</fullName>
    </submittedName>
</protein>
<proteinExistence type="predicted"/>
<gene>
    <name evidence="1" type="ordered locus">Desti_3467</name>
</gene>
<sequence length="35" mass="3864">MKKTWSDVLVVVLVAATEAIMEILKHLKKKGKAPS</sequence>